<evidence type="ECO:0000313" key="2">
    <source>
        <dbReference type="Proteomes" id="UP001372338"/>
    </source>
</evidence>
<comment type="caution">
    <text evidence="1">The sequence shown here is derived from an EMBL/GenBank/DDBJ whole genome shotgun (WGS) entry which is preliminary data.</text>
</comment>
<name>A0AAN9EYV7_CROPI</name>
<reference evidence="1 2" key="1">
    <citation type="submission" date="2024-01" db="EMBL/GenBank/DDBJ databases">
        <title>The genomes of 5 underutilized Papilionoideae crops provide insights into root nodulation and disease resistanc.</title>
        <authorList>
            <person name="Yuan L."/>
        </authorList>
    </citation>
    <scope>NUCLEOTIDE SEQUENCE [LARGE SCALE GENOMIC DNA]</scope>
    <source>
        <strain evidence="1">ZHUSHIDOU_FW_LH</strain>
        <tissue evidence="1">Leaf</tissue>
    </source>
</reference>
<evidence type="ECO:0000313" key="1">
    <source>
        <dbReference type="EMBL" id="KAK7266477.1"/>
    </source>
</evidence>
<keyword evidence="2" id="KW-1185">Reference proteome</keyword>
<organism evidence="1 2">
    <name type="scientific">Crotalaria pallida</name>
    <name type="common">Smooth rattlebox</name>
    <name type="synonym">Crotalaria striata</name>
    <dbReference type="NCBI Taxonomy" id="3830"/>
    <lineage>
        <taxon>Eukaryota</taxon>
        <taxon>Viridiplantae</taxon>
        <taxon>Streptophyta</taxon>
        <taxon>Embryophyta</taxon>
        <taxon>Tracheophyta</taxon>
        <taxon>Spermatophyta</taxon>
        <taxon>Magnoliopsida</taxon>
        <taxon>eudicotyledons</taxon>
        <taxon>Gunneridae</taxon>
        <taxon>Pentapetalae</taxon>
        <taxon>rosids</taxon>
        <taxon>fabids</taxon>
        <taxon>Fabales</taxon>
        <taxon>Fabaceae</taxon>
        <taxon>Papilionoideae</taxon>
        <taxon>50 kb inversion clade</taxon>
        <taxon>genistoids sensu lato</taxon>
        <taxon>core genistoids</taxon>
        <taxon>Crotalarieae</taxon>
        <taxon>Crotalaria</taxon>
    </lineage>
</organism>
<sequence>MVVVGPCSGGGFKPQGRGFHNIAVWRRRTILTNVAEARLQLRLSKLLSTMVVWGEADGGGDGNGGDHGGCLPFTNQLFMSNRLSSTPISYVSPLGKYCIYQIGEEKKMRVSNAFPPQGVL</sequence>
<dbReference type="Proteomes" id="UP001372338">
    <property type="component" value="Unassembled WGS sequence"/>
</dbReference>
<proteinExistence type="predicted"/>
<dbReference type="AlphaFoldDB" id="A0AAN9EYV7"/>
<accession>A0AAN9EYV7</accession>
<gene>
    <name evidence="1" type="ORF">RIF29_19121</name>
</gene>
<dbReference type="EMBL" id="JAYWIO010000004">
    <property type="protein sequence ID" value="KAK7266477.1"/>
    <property type="molecule type" value="Genomic_DNA"/>
</dbReference>
<protein>
    <submittedName>
        <fullName evidence="1">Uncharacterized protein</fullName>
    </submittedName>
</protein>